<keyword evidence="2" id="KW-1185">Reference proteome</keyword>
<dbReference type="PANTHER" id="PTHR31728">
    <property type="entry name" value="ABRAXAS FAMILY MEMBER"/>
    <property type="match status" value="1"/>
</dbReference>
<dbReference type="InterPro" id="IPR023241">
    <property type="entry name" value="FAM175_plant"/>
</dbReference>
<evidence type="ECO:0000313" key="1">
    <source>
        <dbReference type="EMBL" id="KAL2500427.1"/>
    </source>
</evidence>
<protein>
    <submittedName>
        <fullName evidence="1">Uncharacterized protein</fullName>
    </submittedName>
</protein>
<organism evidence="1 2">
    <name type="scientific">Forsythia ovata</name>
    <dbReference type="NCBI Taxonomy" id="205694"/>
    <lineage>
        <taxon>Eukaryota</taxon>
        <taxon>Viridiplantae</taxon>
        <taxon>Streptophyta</taxon>
        <taxon>Embryophyta</taxon>
        <taxon>Tracheophyta</taxon>
        <taxon>Spermatophyta</taxon>
        <taxon>Magnoliopsida</taxon>
        <taxon>eudicotyledons</taxon>
        <taxon>Gunneridae</taxon>
        <taxon>Pentapetalae</taxon>
        <taxon>asterids</taxon>
        <taxon>lamiids</taxon>
        <taxon>Lamiales</taxon>
        <taxon>Oleaceae</taxon>
        <taxon>Forsythieae</taxon>
        <taxon>Forsythia</taxon>
    </lineage>
</organism>
<name>A0ABD1SI73_9LAMI</name>
<dbReference type="EMBL" id="JBFOLJ010000010">
    <property type="protein sequence ID" value="KAL2500427.1"/>
    <property type="molecule type" value="Genomic_DNA"/>
</dbReference>
<gene>
    <name evidence="1" type="ORF">Fot_34275</name>
</gene>
<evidence type="ECO:0000313" key="2">
    <source>
        <dbReference type="Proteomes" id="UP001604277"/>
    </source>
</evidence>
<dbReference type="AlphaFoldDB" id="A0ABD1SI73"/>
<sequence length="147" mass="16039">MVNCDLRDSNAMVEDEKGESLGALKSGLKDQKQLDMYAEGFEIGRLSKLVGSEATHLTAELEELYHKMLAKIDGLSKLVEQSSAEVLEQYMQVVHELAHNSNTNRTTTGHHISIPESTPHSMIAILAAPSPGLVASGLVQKLVETRE</sequence>
<comment type="caution">
    <text evidence="1">The sequence shown here is derived from an EMBL/GenBank/DDBJ whole genome shotgun (WGS) entry which is preliminary data.</text>
</comment>
<dbReference type="InterPro" id="IPR023238">
    <property type="entry name" value="FAM175"/>
</dbReference>
<dbReference type="PANTHER" id="PTHR31728:SF5">
    <property type="entry name" value="OS07G0540200 PROTEIN"/>
    <property type="match status" value="1"/>
</dbReference>
<proteinExistence type="predicted"/>
<reference evidence="2" key="1">
    <citation type="submission" date="2024-07" db="EMBL/GenBank/DDBJ databases">
        <title>Two chromosome-level genome assemblies of Korean endemic species Abeliophyllum distichum and Forsythia ovata (Oleaceae).</title>
        <authorList>
            <person name="Jang H."/>
        </authorList>
    </citation>
    <scope>NUCLEOTIDE SEQUENCE [LARGE SCALE GENOMIC DNA]</scope>
</reference>
<dbReference type="PRINTS" id="PR02054">
    <property type="entry name" value="FAM175PLANT"/>
</dbReference>
<dbReference type="Proteomes" id="UP001604277">
    <property type="component" value="Unassembled WGS sequence"/>
</dbReference>
<accession>A0ABD1SI73</accession>